<comment type="caution">
    <text evidence="4">The sequence shown here is derived from an EMBL/GenBank/DDBJ whole genome shotgun (WGS) entry which is preliminary data.</text>
</comment>
<dbReference type="InterPro" id="IPR003010">
    <property type="entry name" value="C-N_Hydrolase"/>
</dbReference>
<dbReference type="STRING" id="1437059.A6A05_11285"/>
<organism evidence="4 5">
    <name type="scientific">Magnetospirillum moscoviense</name>
    <dbReference type="NCBI Taxonomy" id="1437059"/>
    <lineage>
        <taxon>Bacteria</taxon>
        <taxon>Pseudomonadati</taxon>
        <taxon>Pseudomonadota</taxon>
        <taxon>Alphaproteobacteria</taxon>
        <taxon>Rhodospirillales</taxon>
        <taxon>Rhodospirillaceae</taxon>
        <taxon>Magnetospirillum</taxon>
    </lineage>
</organism>
<evidence type="ECO:0000313" key="4">
    <source>
        <dbReference type="EMBL" id="OAN51156.1"/>
    </source>
</evidence>
<dbReference type="Proteomes" id="UP000078543">
    <property type="component" value="Unassembled WGS sequence"/>
</dbReference>
<dbReference type="CDD" id="cd07572">
    <property type="entry name" value="nit"/>
    <property type="match status" value="1"/>
</dbReference>
<evidence type="ECO:0000259" key="3">
    <source>
        <dbReference type="PROSITE" id="PS50263"/>
    </source>
</evidence>
<dbReference type="EMBL" id="LWQU01000133">
    <property type="protein sequence ID" value="OAN51156.1"/>
    <property type="molecule type" value="Genomic_DNA"/>
</dbReference>
<comment type="similarity">
    <text evidence="1">Belongs to the carbon-nitrogen hydrolase superfamily. NIT1/NIT2 family.</text>
</comment>
<dbReference type="SUPFAM" id="SSF56317">
    <property type="entry name" value="Carbon-nitrogen hydrolase"/>
    <property type="match status" value="1"/>
</dbReference>
<dbReference type="PANTHER" id="PTHR23088:SF27">
    <property type="entry name" value="DEAMINATED GLUTATHIONE AMIDASE"/>
    <property type="match status" value="1"/>
</dbReference>
<keyword evidence="2 4" id="KW-0378">Hydrolase</keyword>
<evidence type="ECO:0000313" key="5">
    <source>
        <dbReference type="Proteomes" id="UP000078543"/>
    </source>
</evidence>
<keyword evidence="5" id="KW-1185">Reference proteome</keyword>
<evidence type="ECO:0000256" key="1">
    <source>
        <dbReference type="ARBA" id="ARBA00010613"/>
    </source>
</evidence>
<dbReference type="AlphaFoldDB" id="A0A178MQ90"/>
<dbReference type="PROSITE" id="PS50263">
    <property type="entry name" value="CN_HYDROLASE"/>
    <property type="match status" value="1"/>
</dbReference>
<dbReference type="Pfam" id="PF00795">
    <property type="entry name" value="CN_hydrolase"/>
    <property type="match status" value="1"/>
</dbReference>
<dbReference type="Gene3D" id="3.60.110.10">
    <property type="entry name" value="Carbon-nitrogen hydrolase"/>
    <property type="match status" value="1"/>
</dbReference>
<feature type="domain" description="CN hydrolase" evidence="3">
    <location>
        <begin position="6"/>
        <end position="253"/>
    </location>
</feature>
<accession>A0A178MQ90</accession>
<dbReference type="InterPro" id="IPR001110">
    <property type="entry name" value="UPF0012_CS"/>
</dbReference>
<protein>
    <submittedName>
        <fullName evidence="4">Amidohydrolase</fullName>
    </submittedName>
</protein>
<reference evidence="4 5" key="1">
    <citation type="submission" date="2016-04" db="EMBL/GenBank/DDBJ databases">
        <title>Draft genome sequence of freshwater magnetotactic bacteria Magnetospirillum marisnigri SP-1 and Magnetospirillum moscoviense BB-1.</title>
        <authorList>
            <person name="Koziaeva V."/>
            <person name="Dziuba M.V."/>
            <person name="Ivanov T.M."/>
            <person name="Kuznetsov B."/>
            <person name="Grouzdev D.S."/>
        </authorList>
    </citation>
    <scope>NUCLEOTIDE SEQUENCE [LARGE SCALE GENOMIC DNA]</scope>
    <source>
        <strain evidence="4 5">BB-1</strain>
    </source>
</reference>
<sequence length="278" mass="30636">MKGEVFKAACLQVNASNDLQANIDEASRLCVEARAAGAELILMPENVAMMEWGRSNIVLKAMPEDQHLALKSFQSLARELGCWLHVGSLAVLVDDGMVANRTYVINPSGLISAKYDKIHMFDVDLGLGEVYKESATFRPGDSAQVARLPWGRMGLSVCYDLRFPHLYRAYGQAGCNFLAVPAAFTRTTGRAHWHVLLRARAIETGCYVFAPAQCGTHVNNRETYGHALIVSPWGEILADALEQPGFVIADIDIKEVIEARRKVPCLEHDRPFSLPPKG</sequence>
<dbReference type="RefSeq" id="WP_068499726.1">
    <property type="nucleotide sequence ID" value="NZ_LWQU01000133.1"/>
</dbReference>
<dbReference type="PROSITE" id="PS01227">
    <property type="entry name" value="UPF0012"/>
    <property type="match status" value="1"/>
</dbReference>
<dbReference type="GO" id="GO:0016811">
    <property type="term" value="F:hydrolase activity, acting on carbon-nitrogen (but not peptide) bonds, in linear amides"/>
    <property type="evidence" value="ECO:0007669"/>
    <property type="project" value="InterPro"/>
</dbReference>
<gene>
    <name evidence="4" type="ORF">A6A05_11285</name>
</gene>
<dbReference type="OrthoDB" id="9811121at2"/>
<proteinExistence type="inferred from homology"/>
<dbReference type="InterPro" id="IPR045254">
    <property type="entry name" value="Nit1/2_C-N_Hydrolase"/>
</dbReference>
<dbReference type="InterPro" id="IPR036526">
    <property type="entry name" value="C-N_Hydrolase_sf"/>
</dbReference>
<evidence type="ECO:0000256" key="2">
    <source>
        <dbReference type="ARBA" id="ARBA00022801"/>
    </source>
</evidence>
<dbReference type="PANTHER" id="PTHR23088">
    <property type="entry name" value="NITRILASE-RELATED"/>
    <property type="match status" value="1"/>
</dbReference>
<name>A0A178MQ90_9PROT</name>